<name>A0A409XJK0_PSICY</name>
<keyword evidence="1" id="KW-0472">Membrane</keyword>
<accession>A0A409XJK0</accession>
<organism evidence="2 3">
    <name type="scientific">Psilocybe cyanescens</name>
    <dbReference type="NCBI Taxonomy" id="93625"/>
    <lineage>
        <taxon>Eukaryota</taxon>
        <taxon>Fungi</taxon>
        <taxon>Dikarya</taxon>
        <taxon>Basidiomycota</taxon>
        <taxon>Agaricomycotina</taxon>
        <taxon>Agaricomycetes</taxon>
        <taxon>Agaricomycetidae</taxon>
        <taxon>Agaricales</taxon>
        <taxon>Agaricineae</taxon>
        <taxon>Strophariaceae</taxon>
        <taxon>Psilocybe</taxon>
    </lineage>
</organism>
<proteinExistence type="predicted"/>
<feature type="transmembrane region" description="Helical" evidence="1">
    <location>
        <begin position="98"/>
        <end position="116"/>
    </location>
</feature>
<protein>
    <submittedName>
        <fullName evidence="2">Uncharacterized protein</fullName>
    </submittedName>
</protein>
<evidence type="ECO:0000313" key="3">
    <source>
        <dbReference type="Proteomes" id="UP000283269"/>
    </source>
</evidence>
<dbReference type="EMBL" id="NHYD01001506">
    <property type="protein sequence ID" value="PPQ90932.1"/>
    <property type="molecule type" value="Genomic_DNA"/>
</dbReference>
<reference evidence="2 3" key="1">
    <citation type="journal article" date="2018" name="Evol. Lett.">
        <title>Horizontal gene cluster transfer increased hallucinogenic mushroom diversity.</title>
        <authorList>
            <person name="Reynolds H.T."/>
            <person name="Vijayakumar V."/>
            <person name="Gluck-Thaler E."/>
            <person name="Korotkin H.B."/>
            <person name="Matheny P.B."/>
            <person name="Slot J.C."/>
        </authorList>
    </citation>
    <scope>NUCLEOTIDE SEQUENCE [LARGE SCALE GENOMIC DNA]</scope>
    <source>
        <strain evidence="2 3">2631</strain>
    </source>
</reference>
<comment type="caution">
    <text evidence="2">The sequence shown here is derived from an EMBL/GenBank/DDBJ whole genome shotgun (WGS) entry which is preliminary data.</text>
</comment>
<keyword evidence="1" id="KW-1133">Transmembrane helix</keyword>
<gene>
    <name evidence="2" type="ORF">CVT25_008299</name>
</gene>
<feature type="transmembrane region" description="Helical" evidence="1">
    <location>
        <begin position="56"/>
        <end position="78"/>
    </location>
</feature>
<feature type="transmembrane region" description="Helical" evidence="1">
    <location>
        <begin position="13"/>
        <end position="35"/>
    </location>
</feature>
<evidence type="ECO:0000256" key="1">
    <source>
        <dbReference type="SAM" id="Phobius"/>
    </source>
</evidence>
<sequence length="161" mass="18272">MAEEVVQLLDRDWIMTTLASAHPTLFSAFGVWVWFTVRDLELLAIPIIQHICFPRAAESLNLGSFIVLTFLVQMYFILTTEFTIHTNSSLLVESAQEAGWTFGQTLAIALIAIPLIDVTEQIWKERDTLGNGIKRLGRRISTQRHGLNHFYKIIFLSPNAV</sequence>
<dbReference type="OrthoDB" id="3351993at2759"/>
<dbReference type="InParanoid" id="A0A409XJK0"/>
<dbReference type="Proteomes" id="UP000283269">
    <property type="component" value="Unassembled WGS sequence"/>
</dbReference>
<dbReference type="AlphaFoldDB" id="A0A409XJK0"/>
<evidence type="ECO:0000313" key="2">
    <source>
        <dbReference type="EMBL" id="PPQ90932.1"/>
    </source>
</evidence>
<keyword evidence="3" id="KW-1185">Reference proteome</keyword>
<keyword evidence="1" id="KW-0812">Transmembrane</keyword>